<evidence type="ECO:0008006" key="4">
    <source>
        <dbReference type="Google" id="ProtNLM"/>
    </source>
</evidence>
<keyword evidence="1" id="KW-0812">Transmembrane</keyword>
<proteinExistence type="predicted"/>
<dbReference type="Proteomes" id="UP001208689">
    <property type="component" value="Chromosome"/>
</dbReference>
<keyword evidence="1" id="KW-1133">Transmembrane helix</keyword>
<sequence length="153" mass="17794">MALDYFGNPDYINSHFIVKQICDVCSKEIFTENPLEKCIVCEKSLCPSCDYHGFCKKDYEALTMDEKTKIENAEQNFSSKNKWRFIGLFGNTIILFVGFILMMVSDPGTILFIVSTVLIILPIIDMFGIIFVYFRSFNRVIDFKRNIFSHHEN</sequence>
<evidence type="ECO:0000256" key="1">
    <source>
        <dbReference type="SAM" id="Phobius"/>
    </source>
</evidence>
<keyword evidence="1" id="KW-0472">Membrane</keyword>
<dbReference type="EMBL" id="CP104013">
    <property type="protein sequence ID" value="UYP48230.1"/>
    <property type="molecule type" value="Genomic_DNA"/>
</dbReference>
<name>A0ABY6HXT6_9ARCH</name>
<reference evidence="2" key="1">
    <citation type="submission" date="2022-09" db="EMBL/GenBank/DDBJ databases">
        <title>Actin cytoskeleton and complex cell architecture in an #Asgard archaeon.</title>
        <authorList>
            <person name="Ponce Toledo R.I."/>
            <person name="Schleper C."/>
            <person name="Rodrigues Oliveira T."/>
            <person name="Wollweber F."/>
            <person name="Xu J."/>
            <person name="Rittmann S."/>
            <person name="Klingl A."/>
            <person name="Pilhofer M."/>
        </authorList>
    </citation>
    <scope>NUCLEOTIDE SEQUENCE</scope>
    <source>
        <strain evidence="2">B-35</strain>
    </source>
</reference>
<feature type="transmembrane region" description="Helical" evidence="1">
    <location>
        <begin position="110"/>
        <end position="134"/>
    </location>
</feature>
<feature type="transmembrane region" description="Helical" evidence="1">
    <location>
        <begin position="85"/>
        <end position="104"/>
    </location>
</feature>
<accession>A0ABY6HXT6</accession>
<evidence type="ECO:0000313" key="2">
    <source>
        <dbReference type="EMBL" id="UYP48230.1"/>
    </source>
</evidence>
<evidence type="ECO:0000313" key="3">
    <source>
        <dbReference type="Proteomes" id="UP001208689"/>
    </source>
</evidence>
<protein>
    <recommendedName>
        <fullName evidence="4">B box-type domain-containing protein</fullName>
    </recommendedName>
</protein>
<organism evidence="2 3">
    <name type="scientific">Candidatus Lokiarchaeum ossiferum</name>
    <dbReference type="NCBI Taxonomy" id="2951803"/>
    <lineage>
        <taxon>Archaea</taxon>
        <taxon>Promethearchaeati</taxon>
        <taxon>Promethearchaeota</taxon>
        <taxon>Promethearchaeia</taxon>
        <taxon>Promethearchaeales</taxon>
        <taxon>Promethearchaeaceae</taxon>
        <taxon>Candidatus Lokiarchaeum</taxon>
    </lineage>
</organism>
<keyword evidence="3" id="KW-1185">Reference proteome</keyword>
<gene>
    <name evidence="2" type="ORF">NEF87_004515</name>
</gene>